<dbReference type="GO" id="GO:0009098">
    <property type="term" value="P:L-leucine biosynthetic process"/>
    <property type="evidence" value="ECO:0007669"/>
    <property type="project" value="TreeGrafter"/>
</dbReference>
<name>X1VTR6_9ZZZZ</name>
<reference evidence="7" key="1">
    <citation type="journal article" date="2014" name="Front. Microbiol.">
        <title>High frequency of phylogenetically diverse reductive dehalogenase-homologous genes in deep subseafloor sedimentary metagenomes.</title>
        <authorList>
            <person name="Kawai M."/>
            <person name="Futagami T."/>
            <person name="Toyoda A."/>
            <person name="Takaki Y."/>
            <person name="Nishi S."/>
            <person name="Hori S."/>
            <person name="Arai W."/>
            <person name="Tsubouchi T."/>
            <person name="Morono Y."/>
            <person name="Uchiyama I."/>
            <person name="Ito T."/>
            <person name="Fujiyama A."/>
            <person name="Inagaki F."/>
            <person name="Takami H."/>
        </authorList>
    </citation>
    <scope>NUCLEOTIDE SEQUENCE</scope>
    <source>
        <strain evidence="7">Expedition CK06-06</strain>
    </source>
</reference>
<dbReference type="PANTHER" id="PTHR10277">
    <property type="entry name" value="HOMOCITRATE SYNTHASE-RELATED"/>
    <property type="match status" value="1"/>
</dbReference>
<dbReference type="AlphaFoldDB" id="X1VTR6"/>
<keyword evidence="4" id="KW-0808">Transferase</keyword>
<dbReference type="PROSITE" id="PS00815">
    <property type="entry name" value="AIPM_HOMOCIT_SYNTH_1"/>
    <property type="match status" value="1"/>
</dbReference>
<dbReference type="InterPro" id="IPR050073">
    <property type="entry name" value="2-IPM_HCS-like"/>
</dbReference>
<feature type="non-terminal residue" evidence="7">
    <location>
        <position position="139"/>
    </location>
</feature>
<dbReference type="Pfam" id="PF00682">
    <property type="entry name" value="HMGL-like"/>
    <property type="match status" value="1"/>
</dbReference>
<accession>X1VTR6</accession>
<dbReference type="InterPro" id="IPR000891">
    <property type="entry name" value="PYR_CT"/>
</dbReference>
<protein>
    <recommendedName>
        <fullName evidence="2">2-isopropylmalate synthase</fullName>
        <ecNumber evidence="2">2.3.3.13</ecNumber>
    </recommendedName>
</protein>
<dbReference type="GO" id="GO:0003852">
    <property type="term" value="F:2-isopropylmalate synthase activity"/>
    <property type="evidence" value="ECO:0007669"/>
    <property type="project" value="UniProtKB-EC"/>
</dbReference>
<dbReference type="PANTHER" id="PTHR10277:SF9">
    <property type="entry name" value="2-ISOPROPYLMALATE SYNTHASE 1, CHLOROPLASTIC-RELATED"/>
    <property type="match status" value="1"/>
</dbReference>
<evidence type="ECO:0000256" key="5">
    <source>
        <dbReference type="ARBA" id="ARBA00023304"/>
    </source>
</evidence>
<dbReference type="InterPro" id="IPR013785">
    <property type="entry name" value="Aldolase_TIM"/>
</dbReference>
<feature type="domain" description="Pyruvate carboxyltransferase" evidence="6">
    <location>
        <begin position="5"/>
        <end position="114"/>
    </location>
</feature>
<evidence type="ECO:0000259" key="6">
    <source>
        <dbReference type="Pfam" id="PF00682"/>
    </source>
</evidence>
<dbReference type="SUPFAM" id="SSF51569">
    <property type="entry name" value="Aldolase"/>
    <property type="match status" value="1"/>
</dbReference>
<evidence type="ECO:0000256" key="2">
    <source>
        <dbReference type="ARBA" id="ARBA00012973"/>
    </source>
</evidence>
<dbReference type="EC" id="2.3.3.13" evidence="2"/>
<dbReference type="EMBL" id="BARW01028482">
    <property type="protein sequence ID" value="GAJ13425.1"/>
    <property type="molecule type" value="Genomic_DNA"/>
</dbReference>
<organism evidence="7">
    <name type="scientific">marine sediment metagenome</name>
    <dbReference type="NCBI Taxonomy" id="412755"/>
    <lineage>
        <taxon>unclassified sequences</taxon>
        <taxon>metagenomes</taxon>
        <taxon>ecological metagenomes</taxon>
    </lineage>
</organism>
<evidence type="ECO:0000313" key="7">
    <source>
        <dbReference type="EMBL" id="GAJ13425.1"/>
    </source>
</evidence>
<evidence type="ECO:0000256" key="4">
    <source>
        <dbReference type="ARBA" id="ARBA00022679"/>
    </source>
</evidence>
<proteinExistence type="predicted"/>
<evidence type="ECO:0000256" key="3">
    <source>
        <dbReference type="ARBA" id="ARBA00022605"/>
    </source>
</evidence>
<evidence type="ECO:0000256" key="1">
    <source>
        <dbReference type="ARBA" id="ARBA00004689"/>
    </source>
</evidence>
<dbReference type="Gene3D" id="3.20.20.70">
    <property type="entry name" value="Aldolase class I"/>
    <property type="match status" value="1"/>
</dbReference>
<comment type="pathway">
    <text evidence="1">Amino-acid biosynthesis; L-leucine biosynthesis; L-leucine from 3-methyl-2-oxobutanoate: step 1/4.</text>
</comment>
<comment type="caution">
    <text evidence="7">The sequence shown here is derived from an EMBL/GenBank/DDBJ whole genome shotgun (WGS) entry which is preliminary data.</text>
</comment>
<sequence>MMERVFVFDTTLRDGEQAAGTRLGEREKLAIARQLARLRVDVIEAGFPISSPEDFKAVQLISKEIEGPIICALSRAVTQDIDECGKALAKAKYSRIHTGIGISDIHIAGKFRDEKYGKMMGEKKVQILQMSIEAVKRAR</sequence>
<gene>
    <name evidence="7" type="ORF">S12H4_45976</name>
</gene>
<keyword evidence="5" id="KW-0100">Branched-chain amino acid biosynthesis</keyword>
<keyword evidence="3" id="KW-0028">Amino-acid biosynthesis</keyword>
<dbReference type="InterPro" id="IPR002034">
    <property type="entry name" value="AIPM/Hcit_synth_CS"/>
</dbReference>